<keyword evidence="10" id="KW-1133">Transmembrane helix</keyword>
<dbReference type="PANTHER" id="PTHR10835:SF0">
    <property type="entry name" value="SQUALENE MONOOXYGENASE"/>
    <property type="match status" value="1"/>
</dbReference>
<evidence type="ECO:0000256" key="4">
    <source>
        <dbReference type="ARBA" id="ARBA00012312"/>
    </source>
</evidence>
<dbReference type="GO" id="GO:0006696">
    <property type="term" value="P:ergosterol biosynthetic process"/>
    <property type="evidence" value="ECO:0007669"/>
    <property type="project" value="EnsemblFungi"/>
</dbReference>
<dbReference type="VEuPathDB" id="FungiDB:PGUG_04402"/>
<keyword evidence="13" id="KW-1185">Reference proteome</keyword>
<dbReference type="eggNOG" id="KOG1298">
    <property type="taxonomic scope" value="Eukaryota"/>
</dbReference>
<evidence type="ECO:0000313" key="13">
    <source>
        <dbReference type="Proteomes" id="UP000001997"/>
    </source>
</evidence>
<feature type="transmembrane region" description="Helical" evidence="10">
    <location>
        <begin position="433"/>
        <end position="450"/>
    </location>
</feature>
<feature type="domain" description="Squalene epoxidase" evidence="11">
    <location>
        <begin position="186"/>
        <end position="463"/>
    </location>
</feature>
<evidence type="ECO:0000256" key="10">
    <source>
        <dbReference type="RuleBase" id="RU367121"/>
    </source>
</evidence>
<dbReference type="Gene3D" id="3.50.50.60">
    <property type="entry name" value="FAD/NAD(P)-binding domain"/>
    <property type="match status" value="1"/>
</dbReference>
<dbReference type="OMA" id="AKRTFYW"/>
<dbReference type="FunCoup" id="A5DMA1">
    <property type="interactions" value="189"/>
</dbReference>
<keyword evidence="10" id="KW-0812">Transmembrane</keyword>
<evidence type="ECO:0000256" key="9">
    <source>
        <dbReference type="ARBA" id="ARBA00023136"/>
    </source>
</evidence>
<keyword evidence="7" id="KW-0492">Microsome</keyword>
<dbReference type="PANTHER" id="PTHR10835">
    <property type="entry name" value="SQUALENE MONOOXYGENASE"/>
    <property type="match status" value="1"/>
</dbReference>
<dbReference type="GO" id="GO:0005789">
    <property type="term" value="C:endoplasmic reticulum membrane"/>
    <property type="evidence" value="ECO:0007669"/>
    <property type="project" value="UniProtKB-SubCell"/>
</dbReference>
<dbReference type="Pfam" id="PF08491">
    <property type="entry name" value="SE"/>
    <property type="match status" value="1"/>
</dbReference>
<dbReference type="STRING" id="294746.A5DMA1"/>
<keyword evidence="8 10" id="KW-0560">Oxidoreductase</keyword>
<dbReference type="GO" id="GO:0050660">
    <property type="term" value="F:flavin adenine dinucleotide binding"/>
    <property type="evidence" value="ECO:0007669"/>
    <property type="project" value="UniProtKB-UniRule"/>
</dbReference>
<sequence length="485" mass="53334">MFDVIVVGAGVVGPAIATAMARQGRKVLIVERDWTKPDRIVGELMQPAGIQALRELGMARAINKIEAIDVVGYYIKFLDNEILLDYPTKHDAMSARPDTPVPDCVNHQNDEITSDSTLDATAWHKDNRVRGVSFHHGDFIQNLRSITKAETNVTAVEGTVVDLIDEDGAVTGVVVKSGKKNRTYRAKLTICCDGIYSRFRKRLYDTAPSVGSYFVGLNLVDAELPAKNRGHVILGSHAPILVYQISPHDTRILCSYRSRKPPSQANGELLGYLQNEVLPALPEPIRPSFKKALTTGKFRSMPNQYLSATRQGRHKGLVLLGDAANMRHPLTGGGMTVGLNDAALFARLVHPNNVPDLDDHRAVAAALSKFHNQRKGLDAVINTLSIALYTLFAADSRPLQILQLGCFKYFQLGGACVSEPIGLLSGVLPQPLLLFRHFFTVAFYAVYWNFLDRGLVGAPLALYEAVATIFTAVMVFSPYLWKELV</sequence>
<evidence type="ECO:0000256" key="5">
    <source>
        <dbReference type="ARBA" id="ARBA00022630"/>
    </source>
</evidence>
<dbReference type="UniPathway" id="UPA00767">
    <property type="reaction ID" value="UER00752"/>
</dbReference>
<dbReference type="EMBL" id="CH408159">
    <property type="protein sequence ID" value="EDK40304.2"/>
    <property type="molecule type" value="Genomic_DNA"/>
</dbReference>
<protein>
    <recommendedName>
        <fullName evidence="4 10">Squalene monooxygenase</fullName>
        <ecNumber evidence="4 10">1.14.14.17</ecNumber>
    </recommendedName>
</protein>
<dbReference type="InterPro" id="IPR036188">
    <property type="entry name" value="FAD/NAD-bd_sf"/>
</dbReference>
<dbReference type="InParanoid" id="A5DMA1"/>
<reference evidence="12 13" key="1">
    <citation type="journal article" date="2009" name="Nature">
        <title>Evolution of pathogenicity and sexual reproduction in eight Candida genomes.</title>
        <authorList>
            <person name="Butler G."/>
            <person name="Rasmussen M.D."/>
            <person name="Lin M.F."/>
            <person name="Santos M.A."/>
            <person name="Sakthikumar S."/>
            <person name="Munro C.A."/>
            <person name="Rheinbay E."/>
            <person name="Grabherr M."/>
            <person name="Forche A."/>
            <person name="Reedy J.L."/>
            <person name="Agrafioti I."/>
            <person name="Arnaud M.B."/>
            <person name="Bates S."/>
            <person name="Brown A.J."/>
            <person name="Brunke S."/>
            <person name="Costanzo M.C."/>
            <person name="Fitzpatrick D.A."/>
            <person name="de Groot P.W."/>
            <person name="Harris D."/>
            <person name="Hoyer L.L."/>
            <person name="Hube B."/>
            <person name="Klis F.M."/>
            <person name="Kodira C."/>
            <person name="Lennard N."/>
            <person name="Logue M.E."/>
            <person name="Martin R."/>
            <person name="Neiman A.M."/>
            <person name="Nikolaou E."/>
            <person name="Quail M.A."/>
            <person name="Quinn J."/>
            <person name="Santos M.C."/>
            <person name="Schmitzberger F.F."/>
            <person name="Sherlock G."/>
            <person name="Shah P."/>
            <person name="Silverstein K.A."/>
            <person name="Skrzypek M.S."/>
            <person name="Soll D."/>
            <person name="Staggs R."/>
            <person name="Stansfield I."/>
            <person name="Stumpf M.P."/>
            <person name="Sudbery P.E."/>
            <person name="Srikantha T."/>
            <person name="Zeng Q."/>
            <person name="Berman J."/>
            <person name="Berriman M."/>
            <person name="Heitman J."/>
            <person name="Gow N.A."/>
            <person name="Lorenz M.C."/>
            <person name="Birren B.W."/>
            <person name="Kellis M."/>
            <person name="Cuomo C.A."/>
        </authorList>
    </citation>
    <scope>NUCLEOTIDE SEQUENCE [LARGE SCALE GENOMIC DNA]</scope>
    <source>
        <strain evidence="13">ATCC 6260 / CBS 566 / DSM 6381 / JCM 1539 / NBRC 10279 / NRRL Y-324</strain>
    </source>
</reference>
<evidence type="ECO:0000313" key="12">
    <source>
        <dbReference type="EMBL" id="EDK40304.2"/>
    </source>
</evidence>
<dbReference type="SUPFAM" id="SSF51905">
    <property type="entry name" value="FAD/NAD(P)-binding domain"/>
    <property type="match status" value="1"/>
</dbReference>
<keyword evidence="9 10" id="KW-0472">Membrane</keyword>
<dbReference type="EC" id="1.14.14.17" evidence="4 10"/>
<dbReference type="GeneID" id="5125296"/>
<dbReference type="PRINTS" id="PR00420">
    <property type="entry name" value="RNGMNOXGNASE"/>
</dbReference>
<comment type="cofactor">
    <cofactor evidence="1 10">
        <name>FAD</name>
        <dbReference type="ChEBI" id="CHEBI:57692"/>
    </cofactor>
</comment>
<dbReference type="SMR" id="A5DMA1"/>
<evidence type="ECO:0000256" key="2">
    <source>
        <dbReference type="ARBA" id="ARBA00004154"/>
    </source>
</evidence>
<evidence type="ECO:0000256" key="7">
    <source>
        <dbReference type="ARBA" id="ARBA00022848"/>
    </source>
</evidence>
<comment type="function">
    <text evidence="10">Catalyzes the stereospecific oxidation of squalene to (S)-2,3-epoxysqualene, and is considered to be a rate-limiting enzyme in steroid biosynthesis.</text>
</comment>
<dbReference type="GO" id="GO:0004506">
    <property type="term" value="F:squalene monooxygenase activity"/>
    <property type="evidence" value="ECO:0007669"/>
    <property type="project" value="UniProtKB-UniRule"/>
</dbReference>
<evidence type="ECO:0000256" key="6">
    <source>
        <dbReference type="ARBA" id="ARBA00022827"/>
    </source>
</evidence>
<dbReference type="HOGENOM" id="CLU_026390_0_0_1"/>
<dbReference type="RefSeq" id="XP_001483673.2">
    <property type="nucleotide sequence ID" value="XM_001483623.1"/>
</dbReference>
<gene>
    <name evidence="12" type="ORF">PGUG_04402</name>
</gene>
<organism evidence="12 13">
    <name type="scientific">Meyerozyma guilliermondii (strain ATCC 6260 / CBS 566 / DSM 6381 / JCM 1539 / NBRC 10279 / NRRL Y-324)</name>
    <name type="common">Yeast</name>
    <name type="synonym">Candida guilliermondii</name>
    <dbReference type="NCBI Taxonomy" id="294746"/>
    <lineage>
        <taxon>Eukaryota</taxon>
        <taxon>Fungi</taxon>
        <taxon>Dikarya</taxon>
        <taxon>Ascomycota</taxon>
        <taxon>Saccharomycotina</taxon>
        <taxon>Pichiomycetes</taxon>
        <taxon>Debaryomycetaceae</taxon>
        <taxon>Meyerozyma</taxon>
    </lineage>
</organism>
<proteinExistence type="inferred from homology"/>
<dbReference type="KEGG" id="pgu:PGUG_04402"/>
<feature type="transmembrane region" description="Helical" evidence="10">
    <location>
        <begin position="462"/>
        <end position="481"/>
    </location>
</feature>
<comment type="subcellular location">
    <subcellularLocation>
        <location evidence="10">Endoplasmic reticulum membrane</location>
        <topology evidence="10">Multi-pass membrane protein</topology>
    </subcellularLocation>
    <subcellularLocation>
        <location evidence="2">Microsome membrane</location>
        <topology evidence="2">Multi-pass membrane protein</topology>
    </subcellularLocation>
</comment>
<dbReference type="InterPro" id="IPR013698">
    <property type="entry name" value="Squalene_epoxidase"/>
</dbReference>
<dbReference type="Proteomes" id="UP000001997">
    <property type="component" value="Unassembled WGS sequence"/>
</dbReference>
<dbReference type="OrthoDB" id="1678617at2759"/>
<dbReference type="GO" id="GO:0005811">
    <property type="term" value="C:lipid droplet"/>
    <property type="evidence" value="ECO:0007669"/>
    <property type="project" value="EnsemblFungi"/>
</dbReference>
<evidence type="ECO:0000259" key="11">
    <source>
        <dbReference type="Pfam" id="PF08491"/>
    </source>
</evidence>
<accession>A5DMA1</accession>
<evidence type="ECO:0000256" key="1">
    <source>
        <dbReference type="ARBA" id="ARBA00001974"/>
    </source>
</evidence>
<comment type="similarity">
    <text evidence="3 10">Belongs to the squalene monooxygenase family.</text>
</comment>
<keyword evidence="6 10" id="KW-0274">FAD</keyword>
<keyword evidence="5 10" id="KW-0285">Flavoprotein</keyword>
<evidence type="ECO:0000256" key="3">
    <source>
        <dbReference type="ARBA" id="ARBA00008802"/>
    </source>
</evidence>
<dbReference type="InterPro" id="IPR040125">
    <property type="entry name" value="Squalene_monox"/>
</dbReference>
<dbReference type="AlphaFoldDB" id="A5DMA1"/>
<comment type="catalytic activity">
    <reaction evidence="10">
        <text>squalene + reduced [NADPH--hemoprotein reductase] + O2 = (S)-2,3-epoxysqualene + oxidized [NADPH--hemoprotein reductase] + H2O + H(+)</text>
        <dbReference type="Rhea" id="RHEA:25282"/>
        <dbReference type="Rhea" id="RHEA-COMP:11964"/>
        <dbReference type="Rhea" id="RHEA-COMP:11965"/>
        <dbReference type="ChEBI" id="CHEBI:15377"/>
        <dbReference type="ChEBI" id="CHEBI:15378"/>
        <dbReference type="ChEBI" id="CHEBI:15379"/>
        <dbReference type="ChEBI" id="CHEBI:15440"/>
        <dbReference type="ChEBI" id="CHEBI:15441"/>
        <dbReference type="ChEBI" id="CHEBI:57618"/>
        <dbReference type="ChEBI" id="CHEBI:58210"/>
        <dbReference type="EC" id="1.14.14.17"/>
    </reaction>
</comment>
<name>A5DMA1_PICGU</name>
<evidence type="ECO:0000256" key="8">
    <source>
        <dbReference type="ARBA" id="ARBA00023002"/>
    </source>
</evidence>
<keyword evidence="10" id="KW-0256">Endoplasmic reticulum</keyword>